<dbReference type="PATRIC" id="fig|1121877.4.peg.204"/>
<dbReference type="Proteomes" id="UP000032336">
    <property type="component" value="Unassembled WGS sequence"/>
</dbReference>
<keyword evidence="6" id="KW-1185">Reference proteome</keyword>
<keyword evidence="2" id="KW-0238">DNA-binding</keyword>
<dbReference type="InterPro" id="IPR036388">
    <property type="entry name" value="WH-like_DNA-bd_sf"/>
</dbReference>
<dbReference type="GO" id="GO:0005829">
    <property type="term" value="C:cytosol"/>
    <property type="evidence" value="ECO:0007669"/>
    <property type="project" value="TreeGrafter"/>
</dbReference>
<dbReference type="Pfam" id="PF13404">
    <property type="entry name" value="HTH_AsnC-type"/>
    <property type="match status" value="1"/>
</dbReference>
<reference evidence="5 6" key="1">
    <citation type="submission" date="2015-01" db="EMBL/GenBank/DDBJ databases">
        <title>Draft genome of the acidophilic iron oxidizer Ferrimicrobium acidiphilum strain T23.</title>
        <authorList>
            <person name="Poehlein A."/>
            <person name="Eisen S."/>
            <person name="Schloemann M."/>
            <person name="Johnson B.D."/>
            <person name="Daniel R."/>
            <person name="Muehling M."/>
        </authorList>
    </citation>
    <scope>NUCLEOTIDE SEQUENCE [LARGE SCALE GENOMIC DNA]</scope>
    <source>
        <strain evidence="5 6">T23</strain>
    </source>
</reference>
<gene>
    <name evidence="5" type="primary">asnC</name>
    <name evidence="5" type="ORF">FEAC_01890</name>
</gene>
<evidence type="ECO:0000313" key="5">
    <source>
        <dbReference type="EMBL" id="KJE78197.1"/>
    </source>
</evidence>
<evidence type="ECO:0000259" key="4">
    <source>
        <dbReference type="PROSITE" id="PS50956"/>
    </source>
</evidence>
<protein>
    <submittedName>
        <fullName evidence="5">Regulatory protein AsnC</fullName>
    </submittedName>
</protein>
<dbReference type="PROSITE" id="PS00519">
    <property type="entry name" value="HTH_ASNC_1"/>
    <property type="match status" value="1"/>
</dbReference>
<dbReference type="SUPFAM" id="SSF54909">
    <property type="entry name" value="Dimeric alpha+beta barrel"/>
    <property type="match status" value="1"/>
</dbReference>
<name>A0A0D8FZ08_9ACTN</name>
<dbReference type="PRINTS" id="PR00033">
    <property type="entry name" value="HTHASNC"/>
</dbReference>
<dbReference type="GO" id="GO:0043565">
    <property type="term" value="F:sequence-specific DNA binding"/>
    <property type="evidence" value="ECO:0007669"/>
    <property type="project" value="InterPro"/>
</dbReference>
<evidence type="ECO:0000256" key="3">
    <source>
        <dbReference type="ARBA" id="ARBA00023163"/>
    </source>
</evidence>
<dbReference type="InterPro" id="IPR054609">
    <property type="entry name" value="PF0864-like_C"/>
</dbReference>
<keyword evidence="3" id="KW-0804">Transcription</keyword>
<dbReference type="Gene3D" id="3.30.70.920">
    <property type="match status" value="1"/>
</dbReference>
<dbReference type="InterPro" id="IPR011008">
    <property type="entry name" value="Dimeric_a/b-barrel"/>
</dbReference>
<dbReference type="InterPro" id="IPR000485">
    <property type="entry name" value="AsnC-type_HTH_dom"/>
</dbReference>
<dbReference type="Gene3D" id="1.10.10.10">
    <property type="entry name" value="Winged helix-like DNA-binding domain superfamily/Winged helix DNA-binding domain"/>
    <property type="match status" value="1"/>
</dbReference>
<dbReference type="PANTHER" id="PTHR30154:SF34">
    <property type="entry name" value="TRANSCRIPTIONAL REGULATOR AZLB"/>
    <property type="match status" value="1"/>
</dbReference>
<dbReference type="PROSITE" id="PS50956">
    <property type="entry name" value="HTH_ASNC_2"/>
    <property type="match status" value="1"/>
</dbReference>
<dbReference type="PANTHER" id="PTHR30154">
    <property type="entry name" value="LEUCINE-RESPONSIVE REGULATORY PROTEIN"/>
    <property type="match status" value="1"/>
</dbReference>
<comment type="caution">
    <text evidence="5">The sequence shown here is derived from an EMBL/GenBank/DDBJ whole genome shotgun (WGS) entry which is preliminary data.</text>
</comment>
<evidence type="ECO:0000256" key="1">
    <source>
        <dbReference type="ARBA" id="ARBA00023015"/>
    </source>
</evidence>
<proteinExistence type="predicted"/>
<dbReference type="STRING" id="1121877.FEAC_01890"/>
<dbReference type="SMART" id="SM00344">
    <property type="entry name" value="HTH_ASNC"/>
    <property type="match status" value="1"/>
</dbReference>
<evidence type="ECO:0000313" key="6">
    <source>
        <dbReference type="Proteomes" id="UP000032336"/>
    </source>
</evidence>
<accession>A0A0D8FZ08</accession>
<dbReference type="Pfam" id="PF22482">
    <property type="entry name" value="AsnC_trans_reg_3"/>
    <property type="match status" value="1"/>
</dbReference>
<dbReference type="InterPro" id="IPR036390">
    <property type="entry name" value="WH_DNA-bd_sf"/>
</dbReference>
<organism evidence="5 6">
    <name type="scientific">Ferrimicrobium acidiphilum DSM 19497</name>
    <dbReference type="NCBI Taxonomy" id="1121877"/>
    <lineage>
        <taxon>Bacteria</taxon>
        <taxon>Bacillati</taxon>
        <taxon>Actinomycetota</taxon>
        <taxon>Acidimicrobiia</taxon>
        <taxon>Acidimicrobiales</taxon>
        <taxon>Acidimicrobiaceae</taxon>
        <taxon>Ferrimicrobium</taxon>
    </lineage>
</organism>
<dbReference type="InterPro" id="IPR019885">
    <property type="entry name" value="Tscrpt_reg_HTH_AsnC-type_CS"/>
</dbReference>
<dbReference type="GO" id="GO:0043200">
    <property type="term" value="P:response to amino acid"/>
    <property type="evidence" value="ECO:0007669"/>
    <property type="project" value="TreeGrafter"/>
</dbReference>
<dbReference type="SUPFAM" id="SSF46785">
    <property type="entry name" value="Winged helix' DNA-binding domain"/>
    <property type="match status" value="1"/>
</dbReference>
<dbReference type="AlphaFoldDB" id="A0A0D8FZ08"/>
<keyword evidence="1" id="KW-0805">Transcription regulation</keyword>
<feature type="domain" description="HTH asnC-type" evidence="4">
    <location>
        <begin position="38"/>
        <end position="98"/>
    </location>
</feature>
<evidence type="ECO:0000256" key="2">
    <source>
        <dbReference type="ARBA" id="ARBA00023125"/>
    </source>
</evidence>
<sequence>MANHEDAAKIGHNFPLIRGQGLPSNRYQSSPIVPPLSLDATSKRLIELLQEDGRASYAALAKVVGLSEAAVRQRVQRLIDSGVMQIVAVTDPTRVGFMRQAMVGLKVTGNLSSVAQQCARLPEVDYVVITAGRYDLLLEVVCEDDEHLLELMSDRIRILEGVVSAEVNVYLRLEKQTYSWGTR</sequence>
<dbReference type="eggNOG" id="COG1522">
    <property type="taxonomic scope" value="Bacteria"/>
</dbReference>
<dbReference type="EMBL" id="JXUW01000001">
    <property type="protein sequence ID" value="KJE78197.1"/>
    <property type="molecule type" value="Genomic_DNA"/>
</dbReference>
<dbReference type="InterPro" id="IPR019888">
    <property type="entry name" value="Tscrpt_reg_AsnC-like"/>
</dbReference>